<feature type="non-terminal residue" evidence="5">
    <location>
        <position position="1"/>
    </location>
</feature>
<dbReference type="PANTHER" id="PTHR43420:SF12">
    <property type="entry name" value="N-ACETYLTRANSFERASE DOMAIN-CONTAINING PROTEIN"/>
    <property type="match status" value="1"/>
</dbReference>
<feature type="compositionally biased region" description="Basic residues" evidence="3">
    <location>
        <begin position="298"/>
        <end position="307"/>
    </location>
</feature>
<name>A0ABQ5RWJ6_9CHLO</name>
<evidence type="ECO:0000256" key="3">
    <source>
        <dbReference type="SAM" id="MobiDB-lite"/>
    </source>
</evidence>
<evidence type="ECO:0000256" key="1">
    <source>
        <dbReference type="ARBA" id="ARBA00022679"/>
    </source>
</evidence>
<dbReference type="Gene3D" id="3.40.630.30">
    <property type="match status" value="1"/>
</dbReference>
<protein>
    <recommendedName>
        <fullName evidence="4">N-acetyltransferase domain-containing protein</fullName>
    </recommendedName>
</protein>
<gene>
    <name evidence="5" type="ORF">VaNZ11_004066</name>
</gene>
<evidence type="ECO:0000313" key="6">
    <source>
        <dbReference type="Proteomes" id="UP001165090"/>
    </source>
</evidence>
<dbReference type="EMBL" id="BSDZ01000010">
    <property type="protein sequence ID" value="GLI61643.1"/>
    <property type="molecule type" value="Genomic_DNA"/>
</dbReference>
<dbReference type="Pfam" id="PF00583">
    <property type="entry name" value="Acetyltransf_1"/>
    <property type="match status" value="1"/>
</dbReference>
<feature type="region of interest" description="Disordered" evidence="3">
    <location>
        <begin position="267"/>
        <end position="315"/>
    </location>
</feature>
<evidence type="ECO:0000313" key="5">
    <source>
        <dbReference type="EMBL" id="GLI61643.1"/>
    </source>
</evidence>
<accession>A0ABQ5RWJ6</accession>
<dbReference type="InterPro" id="IPR016181">
    <property type="entry name" value="Acyl_CoA_acyltransferase"/>
</dbReference>
<proteinExistence type="predicted"/>
<keyword evidence="6" id="KW-1185">Reference proteome</keyword>
<evidence type="ECO:0000256" key="2">
    <source>
        <dbReference type="ARBA" id="ARBA00023315"/>
    </source>
</evidence>
<dbReference type="InterPro" id="IPR000182">
    <property type="entry name" value="GNAT_dom"/>
</dbReference>
<evidence type="ECO:0000259" key="4">
    <source>
        <dbReference type="PROSITE" id="PS51186"/>
    </source>
</evidence>
<keyword evidence="2" id="KW-0012">Acyltransferase</keyword>
<comment type="caution">
    <text evidence="5">The sequence shown here is derived from an EMBL/GenBank/DDBJ whole genome shotgun (WGS) entry which is preliminary data.</text>
</comment>
<sequence length="418" mass="44101">LALLPIEIREVVKELPKDEASRVLQKLLVRRSIEFRPLVEKDLRDIKARTAKDCEFGFKSVDVDLTWKELSRPSYISLGAFADQETQGQGVPVAFVVAEICRQPGGFEQLLARVEAEEEEGTSAASVDHSNARNGGAGLSSGLSPAAHLGATAPLRSSPRELAAAMQAVGCRGPQDLAVAVWYIGVSYEYRRQGLGSQLIDLVREVAEQAGCKSMLLHVAEYNPNAISFYSAYGFTPVPDLYKQGERGRHQLMYMALTPPMAMAGLGEAGGDASTSSSDATPSLGAAGPRRGFGAGMKKGKGGKRRALPSWENPAEQVWGSRPRLAVQQLPGVQRSAAFDRYRFGPSVAAAASAGTSIPAIAGAAVCAYRGGVASGAGRQLRVGSLGALTGAVTWTPVGPGSRRRLRASAMSHLLVGG</sequence>
<dbReference type="Proteomes" id="UP001165090">
    <property type="component" value="Unassembled WGS sequence"/>
</dbReference>
<dbReference type="CDD" id="cd04301">
    <property type="entry name" value="NAT_SF"/>
    <property type="match status" value="1"/>
</dbReference>
<keyword evidence="1" id="KW-0808">Transferase</keyword>
<dbReference type="PANTHER" id="PTHR43420">
    <property type="entry name" value="ACETYLTRANSFERASE"/>
    <property type="match status" value="1"/>
</dbReference>
<organism evidence="5 6">
    <name type="scientific">Volvox africanus</name>
    <dbReference type="NCBI Taxonomy" id="51714"/>
    <lineage>
        <taxon>Eukaryota</taxon>
        <taxon>Viridiplantae</taxon>
        <taxon>Chlorophyta</taxon>
        <taxon>core chlorophytes</taxon>
        <taxon>Chlorophyceae</taxon>
        <taxon>CS clade</taxon>
        <taxon>Chlamydomonadales</taxon>
        <taxon>Volvocaceae</taxon>
        <taxon>Volvox</taxon>
    </lineage>
</organism>
<reference evidence="5 6" key="1">
    <citation type="journal article" date="2023" name="IScience">
        <title>Expanded male sex-determining region conserved during the evolution of homothallism in the green alga Volvox.</title>
        <authorList>
            <person name="Yamamoto K."/>
            <person name="Matsuzaki R."/>
            <person name="Mahakham W."/>
            <person name="Heman W."/>
            <person name="Sekimoto H."/>
            <person name="Kawachi M."/>
            <person name="Minakuchi Y."/>
            <person name="Toyoda A."/>
            <person name="Nozaki H."/>
        </authorList>
    </citation>
    <scope>NUCLEOTIDE SEQUENCE [LARGE SCALE GENOMIC DNA]</scope>
    <source>
        <strain evidence="5 6">NIES-4468</strain>
    </source>
</reference>
<dbReference type="InterPro" id="IPR050680">
    <property type="entry name" value="YpeA/RimI_acetyltransf"/>
</dbReference>
<feature type="compositionally biased region" description="Low complexity" evidence="3">
    <location>
        <begin position="271"/>
        <end position="290"/>
    </location>
</feature>
<dbReference type="PROSITE" id="PS51186">
    <property type="entry name" value="GNAT"/>
    <property type="match status" value="1"/>
</dbReference>
<dbReference type="SUPFAM" id="SSF55729">
    <property type="entry name" value="Acyl-CoA N-acyltransferases (Nat)"/>
    <property type="match status" value="1"/>
</dbReference>
<feature type="domain" description="N-acetyltransferase" evidence="4">
    <location>
        <begin position="93"/>
        <end position="258"/>
    </location>
</feature>